<evidence type="ECO:0000313" key="2">
    <source>
        <dbReference type="Proteomes" id="UP001221092"/>
    </source>
</evidence>
<dbReference type="AlphaFoldDB" id="A0AAX3QA92"/>
<gene>
    <name evidence="1" type="ORF">P3K65_23160</name>
</gene>
<proteinExistence type="predicted"/>
<protein>
    <recommendedName>
        <fullName evidence="3">Maltose O-acetyltransferase</fullName>
    </recommendedName>
</protein>
<reference evidence="1" key="1">
    <citation type="submission" date="2023-03" db="EMBL/GenBank/DDBJ databases">
        <authorList>
            <person name="Liu Z."/>
        </authorList>
    </citation>
    <scope>NUCLEOTIDE SEQUENCE</scope>
    <source>
        <strain evidence="1">Bc006</strain>
    </source>
</reference>
<dbReference type="Gene3D" id="2.160.10.10">
    <property type="entry name" value="Hexapeptide repeat proteins"/>
    <property type="match status" value="1"/>
</dbReference>
<name>A0AAX3QA92_9BACI</name>
<dbReference type="EMBL" id="CP119629">
    <property type="protein sequence ID" value="WES06207.1"/>
    <property type="molecule type" value="Genomic_DNA"/>
</dbReference>
<dbReference type="SUPFAM" id="SSF51161">
    <property type="entry name" value="Trimeric LpxA-like enzymes"/>
    <property type="match status" value="1"/>
</dbReference>
<sequence length="56" mass="6208">MKTEKEKMILGEMYIPTDPVVSKGVPDHVVVGGNPAKIITNKIIFERSAFLVCIHL</sequence>
<dbReference type="Proteomes" id="UP001221092">
    <property type="component" value="Chromosome"/>
</dbReference>
<evidence type="ECO:0000313" key="1">
    <source>
        <dbReference type="EMBL" id="WES06207.1"/>
    </source>
</evidence>
<accession>A0AAX3QA92</accession>
<dbReference type="RefSeq" id="WP_001998435.1">
    <property type="nucleotide sequence ID" value="NZ_CP119629.1"/>
</dbReference>
<dbReference type="InterPro" id="IPR011004">
    <property type="entry name" value="Trimer_LpxA-like_sf"/>
</dbReference>
<organism evidence="1 2">
    <name type="scientific">Bacillus paranthracis</name>
    <dbReference type="NCBI Taxonomy" id="2026186"/>
    <lineage>
        <taxon>Bacteria</taxon>
        <taxon>Bacillati</taxon>
        <taxon>Bacillota</taxon>
        <taxon>Bacilli</taxon>
        <taxon>Bacillales</taxon>
        <taxon>Bacillaceae</taxon>
        <taxon>Bacillus</taxon>
        <taxon>Bacillus cereus group</taxon>
    </lineage>
</organism>
<evidence type="ECO:0008006" key="3">
    <source>
        <dbReference type="Google" id="ProtNLM"/>
    </source>
</evidence>